<evidence type="ECO:0000313" key="1">
    <source>
        <dbReference type="EMBL" id="GAI05743.1"/>
    </source>
</evidence>
<dbReference type="AlphaFoldDB" id="X1KGE4"/>
<dbReference type="EMBL" id="BARV01008605">
    <property type="protein sequence ID" value="GAI05743.1"/>
    <property type="molecule type" value="Genomic_DNA"/>
</dbReference>
<proteinExistence type="predicted"/>
<accession>X1KGE4</accession>
<protein>
    <submittedName>
        <fullName evidence="1">Uncharacterized protein</fullName>
    </submittedName>
</protein>
<reference evidence="1" key="1">
    <citation type="journal article" date="2014" name="Front. Microbiol.">
        <title>High frequency of phylogenetically diverse reductive dehalogenase-homologous genes in deep subseafloor sedimentary metagenomes.</title>
        <authorList>
            <person name="Kawai M."/>
            <person name="Futagami T."/>
            <person name="Toyoda A."/>
            <person name="Takaki Y."/>
            <person name="Nishi S."/>
            <person name="Hori S."/>
            <person name="Arai W."/>
            <person name="Tsubouchi T."/>
            <person name="Morono Y."/>
            <person name="Uchiyama I."/>
            <person name="Ito T."/>
            <person name="Fujiyama A."/>
            <person name="Inagaki F."/>
            <person name="Takami H."/>
        </authorList>
    </citation>
    <scope>NUCLEOTIDE SEQUENCE</scope>
    <source>
        <strain evidence="1">Expedition CK06-06</strain>
    </source>
</reference>
<comment type="caution">
    <text evidence="1">The sequence shown here is derived from an EMBL/GenBank/DDBJ whole genome shotgun (WGS) entry which is preliminary data.</text>
</comment>
<organism evidence="1">
    <name type="scientific">marine sediment metagenome</name>
    <dbReference type="NCBI Taxonomy" id="412755"/>
    <lineage>
        <taxon>unclassified sequences</taxon>
        <taxon>metagenomes</taxon>
        <taxon>ecological metagenomes</taxon>
    </lineage>
</organism>
<gene>
    <name evidence="1" type="ORF">S06H3_17247</name>
</gene>
<sequence length="131" mass="15226">MSTFIKLLPLELDEVKEYREPDMPVAEEDHIVGDMSESLKKLWTLWKQTAYTASSLTLQLRYGEQNVSKGQIYELDAKAEALRGLFWIALNDEFELWDKIHVGVRKGFKVVWNEEEMPHIPPFLKGLMGID</sequence>
<name>X1KGE4_9ZZZZ</name>